<dbReference type="EMBL" id="JAGGMB010000017">
    <property type="protein sequence ID" value="MBP2079543.1"/>
    <property type="molecule type" value="Genomic_DNA"/>
</dbReference>
<name>A0A9X1CKE0_9BACI</name>
<accession>A0A9X1CKE0</accession>
<dbReference type="OrthoDB" id="2195145at2"/>
<dbReference type="RefSeq" id="WP_149475949.1">
    <property type="nucleotide sequence ID" value="NZ_JAGGMB010000017.1"/>
</dbReference>
<evidence type="ECO:0000313" key="2">
    <source>
        <dbReference type="Proteomes" id="UP001138793"/>
    </source>
</evidence>
<gene>
    <name evidence="1" type="ORF">J2Z64_003841</name>
</gene>
<keyword evidence="2" id="KW-1185">Reference proteome</keyword>
<evidence type="ECO:0000313" key="1">
    <source>
        <dbReference type="EMBL" id="MBP2079543.1"/>
    </source>
</evidence>
<comment type="caution">
    <text evidence="1">The sequence shown here is derived from an EMBL/GenBank/DDBJ whole genome shotgun (WGS) entry which is preliminary data.</text>
</comment>
<proteinExistence type="predicted"/>
<protein>
    <submittedName>
        <fullName evidence="1">Uncharacterized protein</fullName>
    </submittedName>
</protein>
<organism evidence="1 2">
    <name type="scientific">Oceanobacillus polygoni</name>
    <dbReference type="NCBI Taxonomy" id="1235259"/>
    <lineage>
        <taxon>Bacteria</taxon>
        <taxon>Bacillati</taxon>
        <taxon>Bacillota</taxon>
        <taxon>Bacilli</taxon>
        <taxon>Bacillales</taxon>
        <taxon>Bacillaceae</taxon>
        <taxon>Oceanobacillus</taxon>
    </lineage>
</organism>
<sequence>MTQYIYIASPMRLPVGTFGLNPISPEPPNVFESELDFTHLHFENNYDSESKERFSYSPHFSYKHQVATTNNSLPLKHGWISTKQGNGKELEKKCLALLYSYLEKAVGTAYVVEYFTSINGEEHLPISVKRKMRWDDIKKPDDLILDDREFWEITLY</sequence>
<reference evidence="1" key="1">
    <citation type="submission" date="2021-03" db="EMBL/GenBank/DDBJ databases">
        <title>Genomic Encyclopedia of Type Strains, Phase IV (KMG-IV): sequencing the most valuable type-strain genomes for metagenomic binning, comparative biology and taxonomic classification.</title>
        <authorList>
            <person name="Goeker M."/>
        </authorList>
    </citation>
    <scope>NUCLEOTIDE SEQUENCE</scope>
    <source>
        <strain evidence="1">DSM 107338</strain>
    </source>
</reference>
<dbReference type="Proteomes" id="UP001138793">
    <property type="component" value="Unassembled WGS sequence"/>
</dbReference>
<dbReference type="AlphaFoldDB" id="A0A9X1CKE0"/>